<comment type="caution">
    <text evidence="7">The sequence shown here is derived from an EMBL/GenBank/DDBJ whole genome shotgun (WGS) entry which is preliminary data.</text>
</comment>
<dbReference type="SUPFAM" id="SSF52374">
    <property type="entry name" value="Nucleotidylyl transferase"/>
    <property type="match status" value="1"/>
</dbReference>
<dbReference type="OrthoDB" id="15808at2759"/>
<dbReference type="AlphaFoldDB" id="A0A3S5BE76"/>
<evidence type="ECO:0000256" key="1">
    <source>
        <dbReference type="ARBA" id="ARBA00022598"/>
    </source>
</evidence>
<dbReference type="PANTHER" id="PTHR43766">
    <property type="entry name" value="TRYPTOPHAN--TRNA LIGASE, MITOCHONDRIAL"/>
    <property type="match status" value="1"/>
</dbReference>
<dbReference type="EMBL" id="CAAALY010049263">
    <property type="protein sequence ID" value="VEL21037.1"/>
    <property type="molecule type" value="Genomic_DNA"/>
</dbReference>
<dbReference type="GO" id="GO:0005524">
    <property type="term" value="F:ATP binding"/>
    <property type="evidence" value="ECO:0007669"/>
    <property type="project" value="UniProtKB-KW"/>
</dbReference>
<dbReference type="GO" id="GO:0070183">
    <property type="term" value="P:mitochondrial tryptophanyl-tRNA aminoacylation"/>
    <property type="evidence" value="ECO:0007669"/>
    <property type="project" value="TreeGrafter"/>
</dbReference>
<accession>A0A3S5BE76</accession>
<comment type="similarity">
    <text evidence="6">Belongs to the class-I aminoacyl-tRNA synthetase family.</text>
</comment>
<dbReference type="Pfam" id="PF00579">
    <property type="entry name" value="tRNA-synt_1b"/>
    <property type="match status" value="1"/>
</dbReference>
<protein>
    <recommendedName>
        <fullName evidence="9">Tryptophan--tRNA ligase</fullName>
    </recommendedName>
</protein>
<dbReference type="InterPro" id="IPR014729">
    <property type="entry name" value="Rossmann-like_a/b/a_fold"/>
</dbReference>
<keyword evidence="8" id="KW-1185">Reference proteome</keyword>
<evidence type="ECO:0000256" key="2">
    <source>
        <dbReference type="ARBA" id="ARBA00022741"/>
    </source>
</evidence>
<evidence type="ECO:0000313" key="8">
    <source>
        <dbReference type="Proteomes" id="UP000784294"/>
    </source>
</evidence>
<keyword evidence="1 6" id="KW-0436">Ligase</keyword>
<keyword evidence="3 6" id="KW-0067">ATP-binding</keyword>
<organism evidence="7 8">
    <name type="scientific">Protopolystoma xenopodis</name>
    <dbReference type="NCBI Taxonomy" id="117903"/>
    <lineage>
        <taxon>Eukaryota</taxon>
        <taxon>Metazoa</taxon>
        <taxon>Spiralia</taxon>
        <taxon>Lophotrochozoa</taxon>
        <taxon>Platyhelminthes</taxon>
        <taxon>Monogenea</taxon>
        <taxon>Polyopisthocotylea</taxon>
        <taxon>Polystomatidea</taxon>
        <taxon>Polystomatidae</taxon>
        <taxon>Protopolystoma</taxon>
    </lineage>
</organism>
<evidence type="ECO:0000256" key="6">
    <source>
        <dbReference type="RuleBase" id="RU363036"/>
    </source>
</evidence>
<dbReference type="InterPro" id="IPR050203">
    <property type="entry name" value="Trp-tRNA_synthetase"/>
</dbReference>
<evidence type="ECO:0000256" key="4">
    <source>
        <dbReference type="ARBA" id="ARBA00022917"/>
    </source>
</evidence>
<dbReference type="Gene3D" id="3.40.50.620">
    <property type="entry name" value="HUPs"/>
    <property type="match status" value="1"/>
</dbReference>
<dbReference type="GO" id="GO:0004830">
    <property type="term" value="F:tryptophan-tRNA ligase activity"/>
    <property type="evidence" value="ECO:0007669"/>
    <property type="project" value="TreeGrafter"/>
</dbReference>
<name>A0A3S5BE76_9PLAT</name>
<evidence type="ECO:0000256" key="5">
    <source>
        <dbReference type="ARBA" id="ARBA00023146"/>
    </source>
</evidence>
<evidence type="ECO:0000256" key="3">
    <source>
        <dbReference type="ARBA" id="ARBA00022840"/>
    </source>
</evidence>
<keyword evidence="2 6" id="KW-0547">Nucleotide-binding</keyword>
<reference evidence="7" key="1">
    <citation type="submission" date="2018-11" db="EMBL/GenBank/DDBJ databases">
        <authorList>
            <consortium name="Pathogen Informatics"/>
        </authorList>
    </citation>
    <scope>NUCLEOTIDE SEQUENCE</scope>
</reference>
<sequence>MAHLPQWREKYRQAGPTEGTLGSVGLFLYPVLQAADILLYDADVVPVGEDQLTHIELARDLARTMEVTESNLISLRPKPLALFKVPRALLVESAKVLADKHSAFRIGLYTVGHFMLHFHSATA</sequence>
<keyword evidence="5 6" id="KW-0030">Aminoacyl-tRNA synthetase</keyword>
<evidence type="ECO:0000313" key="7">
    <source>
        <dbReference type="EMBL" id="VEL21037.1"/>
    </source>
</evidence>
<keyword evidence="4 6" id="KW-0648">Protein biosynthesis</keyword>
<gene>
    <name evidence="7" type="ORF">PXEA_LOCUS14477</name>
</gene>
<dbReference type="InterPro" id="IPR002305">
    <property type="entry name" value="aa-tRNA-synth_Ic"/>
</dbReference>
<dbReference type="PANTHER" id="PTHR43766:SF1">
    <property type="entry name" value="TRYPTOPHAN--TRNA LIGASE, MITOCHONDRIAL"/>
    <property type="match status" value="1"/>
</dbReference>
<evidence type="ECO:0008006" key="9">
    <source>
        <dbReference type="Google" id="ProtNLM"/>
    </source>
</evidence>
<proteinExistence type="inferred from homology"/>
<dbReference type="Proteomes" id="UP000784294">
    <property type="component" value="Unassembled WGS sequence"/>
</dbReference>
<dbReference type="GO" id="GO:0005759">
    <property type="term" value="C:mitochondrial matrix"/>
    <property type="evidence" value="ECO:0007669"/>
    <property type="project" value="TreeGrafter"/>
</dbReference>